<proteinExistence type="predicted"/>
<feature type="chain" id="PRO_5022183704" evidence="1">
    <location>
        <begin position="16"/>
        <end position="150"/>
    </location>
</feature>
<reference evidence="2 3" key="1">
    <citation type="journal article" date="2019" name="New Phytol.">
        <title>Comparative genomics reveals unique wood-decay strategies and fruiting body development in the Schizophyllaceae.</title>
        <authorList>
            <person name="Almasi E."/>
            <person name="Sahu N."/>
            <person name="Krizsan K."/>
            <person name="Balint B."/>
            <person name="Kovacs G.M."/>
            <person name="Kiss B."/>
            <person name="Cseklye J."/>
            <person name="Drula E."/>
            <person name="Henrissat B."/>
            <person name="Nagy I."/>
            <person name="Chovatia M."/>
            <person name="Adam C."/>
            <person name="LaButti K."/>
            <person name="Lipzen A."/>
            <person name="Riley R."/>
            <person name="Grigoriev I.V."/>
            <person name="Nagy L.G."/>
        </authorList>
    </citation>
    <scope>NUCLEOTIDE SEQUENCE [LARGE SCALE GENOMIC DNA]</scope>
    <source>
        <strain evidence="2 3">NL-1724</strain>
    </source>
</reference>
<sequence>MAWFWFPTLPTQALTNFVFYSRPSPGCCSAIFCYLVAATHPTVAWPLQRPSPSPDHATPTSDVTPTCPFVLLVLGRVVRPPSSIRNILIQIGRPGLTCTYICATYYLQLITKGHNNNTLETHELRRPEARGRKLQLQLQLDKTSIVGREN</sequence>
<name>A0A550CBX6_9AGAR</name>
<protein>
    <submittedName>
        <fullName evidence="2">Uncharacterized protein</fullName>
    </submittedName>
</protein>
<evidence type="ECO:0000313" key="3">
    <source>
        <dbReference type="Proteomes" id="UP000320762"/>
    </source>
</evidence>
<evidence type="ECO:0000313" key="2">
    <source>
        <dbReference type="EMBL" id="TRM62308.1"/>
    </source>
</evidence>
<dbReference type="Proteomes" id="UP000320762">
    <property type="component" value="Unassembled WGS sequence"/>
</dbReference>
<evidence type="ECO:0000256" key="1">
    <source>
        <dbReference type="SAM" id="SignalP"/>
    </source>
</evidence>
<accession>A0A550CBX6</accession>
<keyword evidence="3" id="KW-1185">Reference proteome</keyword>
<comment type="caution">
    <text evidence="2">The sequence shown here is derived from an EMBL/GenBank/DDBJ whole genome shotgun (WGS) entry which is preliminary data.</text>
</comment>
<keyword evidence="1" id="KW-0732">Signal</keyword>
<gene>
    <name evidence="2" type="ORF">BD626DRAFT_59601</name>
</gene>
<organism evidence="2 3">
    <name type="scientific">Schizophyllum amplum</name>
    <dbReference type="NCBI Taxonomy" id="97359"/>
    <lineage>
        <taxon>Eukaryota</taxon>
        <taxon>Fungi</taxon>
        <taxon>Dikarya</taxon>
        <taxon>Basidiomycota</taxon>
        <taxon>Agaricomycotina</taxon>
        <taxon>Agaricomycetes</taxon>
        <taxon>Agaricomycetidae</taxon>
        <taxon>Agaricales</taxon>
        <taxon>Schizophyllaceae</taxon>
        <taxon>Schizophyllum</taxon>
    </lineage>
</organism>
<dbReference type="EMBL" id="VDMD01000013">
    <property type="protein sequence ID" value="TRM62308.1"/>
    <property type="molecule type" value="Genomic_DNA"/>
</dbReference>
<feature type="signal peptide" evidence="1">
    <location>
        <begin position="1"/>
        <end position="15"/>
    </location>
</feature>
<dbReference type="AlphaFoldDB" id="A0A550CBX6"/>